<accession>A0ABV8P651</accession>
<name>A0ABV8P651_9BURK</name>
<keyword evidence="3" id="KW-0963">Cytoplasm</keyword>
<keyword evidence="8" id="KW-1185">Reference proteome</keyword>
<evidence type="ECO:0000256" key="1">
    <source>
        <dbReference type="ARBA" id="ARBA00004453"/>
    </source>
</evidence>
<evidence type="ECO:0000256" key="4">
    <source>
        <dbReference type="ARBA" id="ARBA00023125"/>
    </source>
</evidence>
<proteinExistence type="inferred from homology"/>
<dbReference type="Pfam" id="PF00816">
    <property type="entry name" value="Histone_HNS"/>
    <property type="match status" value="1"/>
</dbReference>
<feature type="domain" description="DNA-binding protein H-NS-like C-terminal" evidence="6">
    <location>
        <begin position="54"/>
        <end position="103"/>
    </location>
</feature>
<evidence type="ECO:0000256" key="3">
    <source>
        <dbReference type="ARBA" id="ARBA00022490"/>
    </source>
</evidence>
<comment type="similarity">
    <text evidence="2">Belongs to the histone-like protein H-NS family.</text>
</comment>
<evidence type="ECO:0000256" key="2">
    <source>
        <dbReference type="ARBA" id="ARBA00010610"/>
    </source>
</evidence>
<keyword evidence="4" id="KW-0238">DNA-binding</keyword>
<keyword evidence="5" id="KW-0175">Coiled coil</keyword>
<dbReference type="EMBL" id="JBHSBV010000008">
    <property type="protein sequence ID" value="MFC4203112.1"/>
    <property type="molecule type" value="Genomic_DNA"/>
</dbReference>
<evidence type="ECO:0000256" key="5">
    <source>
        <dbReference type="SAM" id="Coils"/>
    </source>
</evidence>
<comment type="caution">
    <text evidence="7">The sequence shown here is derived from an EMBL/GenBank/DDBJ whole genome shotgun (WGS) entry which is preliminary data.</text>
</comment>
<evidence type="ECO:0000313" key="7">
    <source>
        <dbReference type="EMBL" id="MFC4203112.1"/>
    </source>
</evidence>
<protein>
    <submittedName>
        <fullName evidence="7">H-NS family nucleoid-associated regulatory protein</fullName>
    </submittedName>
</protein>
<reference evidence="8" key="1">
    <citation type="journal article" date="2019" name="Int. J. Syst. Evol. Microbiol.">
        <title>The Global Catalogue of Microorganisms (GCM) 10K type strain sequencing project: providing services to taxonomists for standard genome sequencing and annotation.</title>
        <authorList>
            <consortium name="The Broad Institute Genomics Platform"/>
            <consortium name="The Broad Institute Genome Sequencing Center for Infectious Disease"/>
            <person name="Wu L."/>
            <person name="Ma J."/>
        </authorList>
    </citation>
    <scope>NUCLEOTIDE SEQUENCE [LARGE SCALE GENOMIC DNA]</scope>
    <source>
        <strain evidence="8">LMG 24813</strain>
    </source>
</reference>
<dbReference type="RefSeq" id="WP_217966699.1">
    <property type="nucleotide sequence ID" value="NZ_JAHTBN010000018.1"/>
</dbReference>
<sequence length="103" mass="11251">MATYLELKAQAEALMQQAEEARKKEIAEVVADIKTKMQEYGITASDLGFAVSGKKASKKVGPSTPAVVRYKNNNGETWSGMGRQPQWIKDAIAEGKSKEDFAV</sequence>
<evidence type="ECO:0000313" key="8">
    <source>
        <dbReference type="Proteomes" id="UP001595848"/>
    </source>
</evidence>
<dbReference type="Proteomes" id="UP001595848">
    <property type="component" value="Unassembled WGS sequence"/>
</dbReference>
<gene>
    <name evidence="7" type="ORF">ACFOY1_19355</name>
</gene>
<feature type="coiled-coil region" evidence="5">
    <location>
        <begin position="1"/>
        <end position="28"/>
    </location>
</feature>
<dbReference type="PANTHER" id="PTHR38097:SF2">
    <property type="entry name" value="DNA-BINDING PROTEIN STPA"/>
    <property type="match status" value="1"/>
</dbReference>
<organism evidence="7 8">
    <name type="scientific">Candidimonas humi</name>
    <dbReference type="NCBI Taxonomy" id="683355"/>
    <lineage>
        <taxon>Bacteria</taxon>
        <taxon>Pseudomonadati</taxon>
        <taxon>Pseudomonadota</taxon>
        <taxon>Betaproteobacteria</taxon>
        <taxon>Burkholderiales</taxon>
        <taxon>Alcaligenaceae</taxon>
        <taxon>Candidimonas</taxon>
    </lineage>
</organism>
<dbReference type="SMART" id="SM00528">
    <property type="entry name" value="HNS"/>
    <property type="match status" value="1"/>
</dbReference>
<dbReference type="InterPro" id="IPR027444">
    <property type="entry name" value="H-NS_C_dom"/>
</dbReference>
<dbReference type="PANTHER" id="PTHR38097">
    <property type="match status" value="1"/>
</dbReference>
<evidence type="ECO:0000259" key="6">
    <source>
        <dbReference type="SMART" id="SM00528"/>
    </source>
</evidence>
<comment type="subcellular location">
    <subcellularLocation>
        <location evidence="1">Cytoplasm</location>
        <location evidence="1">Nucleoid</location>
    </subcellularLocation>
</comment>